<dbReference type="STRING" id="155865.SAMN05216515_105124"/>
<evidence type="ECO:0000259" key="2">
    <source>
        <dbReference type="Pfam" id="PF13472"/>
    </source>
</evidence>
<evidence type="ECO:0000313" key="4">
    <source>
        <dbReference type="Proteomes" id="UP000198817"/>
    </source>
</evidence>
<dbReference type="Pfam" id="PF13472">
    <property type="entry name" value="Lipase_GDSL_2"/>
    <property type="match status" value="1"/>
</dbReference>
<proteinExistence type="predicted"/>
<accession>A0A1I7F5D4</accession>
<name>A0A1I7F5D4_9FIRM</name>
<dbReference type="GO" id="GO:0016787">
    <property type="term" value="F:hydrolase activity"/>
    <property type="evidence" value="ECO:0007669"/>
    <property type="project" value="UniProtKB-KW"/>
</dbReference>
<dbReference type="Proteomes" id="UP000198817">
    <property type="component" value="Unassembled WGS sequence"/>
</dbReference>
<dbReference type="Gene3D" id="3.40.50.1110">
    <property type="entry name" value="SGNH hydrolase"/>
    <property type="match status" value="1"/>
</dbReference>
<dbReference type="SUPFAM" id="SSF52266">
    <property type="entry name" value="SGNH hydrolase"/>
    <property type="match status" value="1"/>
</dbReference>
<keyword evidence="4" id="KW-1185">Reference proteome</keyword>
<keyword evidence="3" id="KW-0378">Hydrolase</keyword>
<evidence type="ECO:0000256" key="1">
    <source>
        <dbReference type="SAM" id="Phobius"/>
    </source>
</evidence>
<keyword evidence="1" id="KW-0472">Membrane</keyword>
<dbReference type="InterPro" id="IPR013830">
    <property type="entry name" value="SGNH_hydro"/>
</dbReference>
<dbReference type="AlphaFoldDB" id="A0A1I7F5D4"/>
<dbReference type="EMBL" id="FPBT01000001">
    <property type="protein sequence ID" value="SFU31393.1"/>
    <property type="molecule type" value="Genomic_DNA"/>
</dbReference>
<feature type="domain" description="SGNH hydrolase-type esterase" evidence="2">
    <location>
        <begin position="115"/>
        <end position="263"/>
    </location>
</feature>
<organism evidence="3 4">
    <name type="scientific">Eubacterium pyruvativorans</name>
    <dbReference type="NCBI Taxonomy" id="155865"/>
    <lineage>
        <taxon>Bacteria</taxon>
        <taxon>Bacillati</taxon>
        <taxon>Bacillota</taxon>
        <taxon>Clostridia</taxon>
        <taxon>Eubacteriales</taxon>
        <taxon>Eubacteriaceae</taxon>
        <taxon>Eubacterium</taxon>
    </lineage>
</organism>
<keyword evidence="1" id="KW-0812">Transmembrane</keyword>
<gene>
    <name evidence="3" type="ORF">SAMN05216508_101270</name>
</gene>
<protein>
    <submittedName>
        <fullName evidence="3">GDSL-like Lipase/Acylhydrolase family protein</fullName>
    </submittedName>
</protein>
<evidence type="ECO:0000313" key="3">
    <source>
        <dbReference type="EMBL" id="SFU31393.1"/>
    </source>
</evidence>
<dbReference type="InterPro" id="IPR036514">
    <property type="entry name" value="SGNH_hydro_sf"/>
</dbReference>
<keyword evidence="1" id="KW-1133">Transmembrane helix</keyword>
<reference evidence="3 4" key="1">
    <citation type="submission" date="2016-10" db="EMBL/GenBank/DDBJ databases">
        <authorList>
            <person name="de Groot N.N."/>
        </authorList>
    </citation>
    <scope>NUCLEOTIDE SEQUENCE [LARGE SCALE GENOMIC DNA]</scope>
    <source>
        <strain evidence="3 4">KHGC13</strain>
    </source>
</reference>
<sequence length="280" mass="31473">MNMNISDPARFLRRCFILEREDRKTLNWQLIGLLFTILLALLFTRNLLRMNHVDGPDSRTVQKNIETVQQFHYGTVSGVEKQINALDEKASSSGSGYTAGSRAYYMKLLSGAVIVGDSVTEGFSVYGWLPDGQVYSRIGATLLRDGSLFTQAAQGQPKEAFFSFGLNDIGNFRGDAAAFAGQYEKLLRQFHRASPGTKIFLNSIAPPSPKTLAKRKNLRKYTRFNRAIESLCRKSSYTYVDTTDIFRDHPNFYAGDGIHASTAYYPLWMDEMIRAAGLDE</sequence>
<feature type="transmembrane region" description="Helical" evidence="1">
    <location>
        <begin position="26"/>
        <end position="43"/>
    </location>
</feature>